<reference evidence="2" key="1">
    <citation type="submission" date="2020-02" db="EMBL/GenBank/DDBJ databases">
        <authorList>
            <person name="Meier V. D."/>
        </authorList>
    </citation>
    <scope>NUCLEOTIDE SEQUENCE</scope>
    <source>
        <strain evidence="2">AVDCRST_MAG93</strain>
    </source>
</reference>
<evidence type="ECO:0000256" key="1">
    <source>
        <dbReference type="SAM" id="MobiDB-lite"/>
    </source>
</evidence>
<feature type="region of interest" description="Disordered" evidence="1">
    <location>
        <begin position="1"/>
        <end position="37"/>
    </location>
</feature>
<gene>
    <name evidence="2" type="ORF">AVDCRST_MAG93-8946</name>
</gene>
<evidence type="ECO:0000313" key="2">
    <source>
        <dbReference type="EMBL" id="CAA9377714.1"/>
    </source>
</evidence>
<organism evidence="2">
    <name type="scientific">uncultured Chloroflexia bacterium</name>
    <dbReference type="NCBI Taxonomy" id="1672391"/>
    <lineage>
        <taxon>Bacteria</taxon>
        <taxon>Bacillati</taxon>
        <taxon>Chloroflexota</taxon>
        <taxon>Chloroflexia</taxon>
        <taxon>environmental samples</taxon>
    </lineage>
</organism>
<dbReference type="EMBL" id="CADCTR010002999">
    <property type="protein sequence ID" value="CAA9377714.1"/>
    <property type="molecule type" value="Genomic_DNA"/>
</dbReference>
<dbReference type="AlphaFoldDB" id="A0A6J4N6S5"/>
<proteinExistence type="predicted"/>
<protein>
    <submittedName>
        <fullName evidence="2">Uncharacterized protein</fullName>
    </submittedName>
</protein>
<sequence>MSSLKELNGAPTAHSDVARTEMRDCLPAARPMAAESP</sequence>
<name>A0A6J4N6S5_9CHLR</name>
<accession>A0A6J4N6S5</accession>